<dbReference type="PANTHER" id="PTHR30154">
    <property type="entry name" value="LEUCINE-RESPONSIVE REGULATORY PROTEIN"/>
    <property type="match status" value="1"/>
</dbReference>
<dbReference type="Gene3D" id="1.10.10.10">
    <property type="entry name" value="Winged helix-like DNA-binding domain superfamily/Winged helix DNA-binding domain"/>
    <property type="match status" value="1"/>
</dbReference>
<reference evidence="2 3" key="1">
    <citation type="submission" date="2018-07" db="EMBL/GenBank/DDBJ databases">
        <title>Arthrobacter sp. nov., isolated from raw cow's milk with high bacterial count.</title>
        <authorList>
            <person name="Hahne J."/>
            <person name="Isele D."/>
            <person name="Lipski A."/>
        </authorList>
    </citation>
    <scope>NUCLEOTIDE SEQUENCE [LARGE SCALE GENOMIC DNA]</scope>
    <source>
        <strain evidence="2 3">JZ R-183</strain>
    </source>
</reference>
<protein>
    <submittedName>
        <fullName evidence="2">AsnC family transcriptional regulator</fullName>
    </submittedName>
</protein>
<proteinExistence type="predicted"/>
<accession>A0A496PHV1</accession>
<evidence type="ECO:0000259" key="1">
    <source>
        <dbReference type="Pfam" id="PF13404"/>
    </source>
</evidence>
<dbReference type="AlphaFoldDB" id="A0A496PHV1"/>
<comment type="caution">
    <text evidence="2">The sequence shown here is derived from an EMBL/GenBank/DDBJ whole genome shotgun (WGS) entry which is preliminary data.</text>
</comment>
<feature type="domain" description="HTH asnC-type" evidence="1">
    <location>
        <begin position="11"/>
        <end position="47"/>
    </location>
</feature>
<evidence type="ECO:0000313" key="2">
    <source>
        <dbReference type="EMBL" id="RKW70058.1"/>
    </source>
</evidence>
<dbReference type="GO" id="GO:0043565">
    <property type="term" value="F:sequence-specific DNA binding"/>
    <property type="evidence" value="ECO:0007669"/>
    <property type="project" value="InterPro"/>
</dbReference>
<organism evidence="2 3">
    <name type="scientific">Galactobacter caseinivorans</name>
    <dbReference type="NCBI Taxonomy" id="2676123"/>
    <lineage>
        <taxon>Bacteria</taxon>
        <taxon>Bacillati</taxon>
        <taxon>Actinomycetota</taxon>
        <taxon>Actinomycetes</taxon>
        <taxon>Micrococcales</taxon>
        <taxon>Micrococcaceae</taxon>
        <taxon>Galactobacter</taxon>
    </lineage>
</organism>
<dbReference type="Proteomes" id="UP000273119">
    <property type="component" value="Unassembled WGS sequence"/>
</dbReference>
<name>A0A496PHV1_9MICC</name>
<dbReference type="RefSeq" id="WP_121485246.1">
    <property type="nucleotide sequence ID" value="NZ_QQXL01000005.1"/>
</dbReference>
<dbReference type="InterPro" id="IPR000485">
    <property type="entry name" value="AsnC-type_HTH_dom"/>
</dbReference>
<dbReference type="InterPro" id="IPR036388">
    <property type="entry name" value="WH-like_DNA-bd_sf"/>
</dbReference>
<dbReference type="GO" id="GO:0005829">
    <property type="term" value="C:cytosol"/>
    <property type="evidence" value="ECO:0007669"/>
    <property type="project" value="TreeGrafter"/>
</dbReference>
<dbReference type="PANTHER" id="PTHR30154:SF34">
    <property type="entry name" value="TRANSCRIPTIONAL REGULATOR AZLB"/>
    <property type="match status" value="1"/>
</dbReference>
<sequence length="336" mass="37217">MTNEHVFSEEDRRLIHALQLSPRASWKDLSPVLGQTPSALSRRWDRLSSEGVAWNAGMLSPEVFQRQTAIVEVDAEPGEGKRIRQELLRWGTLFTIDISASGGTLILTAYATTEELLTKLLVQDIPALGGVKDVRVHILTHHHRTAEAWTLRALSEGDALRVPRQRPPRPRAAKNTDPEFKLAVSAELAQDGRVPASVLAQRLGVGEQKAADAVAALLHSNYFRQRVDVMNSASGWPVPLWYFAEVPPRHLEPLTRALGLLPDVRFVTTSVGPANLVFNVWLKDLRSIHQLEAQVASLSQAGVSLRRHLVLHTDKRLGHVLTTGGRATGEFIPYLE</sequence>
<dbReference type="GO" id="GO:0043200">
    <property type="term" value="P:response to amino acid"/>
    <property type="evidence" value="ECO:0007669"/>
    <property type="project" value="TreeGrafter"/>
</dbReference>
<keyword evidence="3" id="KW-1185">Reference proteome</keyword>
<dbReference type="Pfam" id="PF13404">
    <property type="entry name" value="HTH_AsnC-type"/>
    <property type="match status" value="1"/>
</dbReference>
<evidence type="ECO:0000313" key="3">
    <source>
        <dbReference type="Proteomes" id="UP000273119"/>
    </source>
</evidence>
<gene>
    <name evidence="2" type="ORF">DWQ67_08820</name>
</gene>
<dbReference type="EMBL" id="QQXL01000005">
    <property type="protein sequence ID" value="RKW70058.1"/>
    <property type="molecule type" value="Genomic_DNA"/>
</dbReference>